<dbReference type="HOGENOM" id="CLU_915555_0_0_1"/>
<sequence>MTLGLEKLRKSGTRITFKEENKRKLIENGFISKVKFDCGKSEIAVNCEILCILSGLFCDIKNNVKVDTERLQLLNIIPKILNHLSTLAYPFTRHDISILRSLKNIILNLKYEIKAQEIQFFIDLLLLHKNTPSVYALKNEIINLFTGILKYKDIRDQISSKKVIYILNNPNLNTISLLNLLISPSTYQWIKINHVFNSRNKAFSLVVKWFLYGEGKAFKTVIDFFTEYIFVDKTSLYFFGQVVHENVEAQIYARECGLLEKICNRYNKEVDEGVVYVITVASPGRDRAQLATGPPPSIFQISAF</sequence>
<reference evidence="1 2" key="1">
    <citation type="journal article" date="2013" name="BMC Genomics">
        <title>Comparative genomics of parasitic silkworm microsporidia reveal an association between genome expansion and host adaptation.</title>
        <authorList>
            <person name="Pan G."/>
            <person name="Xu J."/>
            <person name="Li T."/>
            <person name="Xia Q."/>
            <person name="Liu S.L."/>
            <person name="Zhang G."/>
            <person name="Li S."/>
            <person name="Li C."/>
            <person name="Liu H."/>
            <person name="Yang L."/>
            <person name="Liu T."/>
            <person name="Zhang X."/>
            <person name="Wu Z."/>
            <person name="Fan W."/>
            <person name="Dang X."/>
            <person name="Xiang H."/>
            <person name="Tao M."/>
            <person name="Li Y."/>
            <person name="Hu J."/>
            <person name="Li Z."/>
            <person name="Lin L."/>
            <person name="Luo J."/>
            <person name="Geng L."/>
            <person name="Wang L."/>
            <person name="Long M."/>
            <person name="Wan Y."/>
            <person name="He N."/>
            <person name="Zhang Z."/>
            <person name="Lu C."/>
            <person name="Keeling P.J."/>
            <person name="Wang J."/>
            <person name="Xiang Z."/>
            <person name="Zhou Z."/>
        </authorList>
    </citation>
    <scope>NUCLEOTIDE SEQUENCE [LARGE SCALE GENOMIC DNA]</scope>
    <source>
        <strain evidence="2">CQ1 / CVCC 102059</strain>
    </source>
</reference>
<proteinExistence type="predicted"/>
<keyword evidence="2" id="KW-1185">Reference proteome</keyword>
<dbReference type="EMBL" id="KB909284">
    <property type="protein sequence ID" value="EOB12717.1"/>
    <property type="molecule type" value="Genomic_DNA"/>
</dbReference>
<accession>R0KR78</accession>
<gene>
    <name evidence="1" type="ORF">NBO_376gi001</name>
</gene>
<dbReference type="AlphaFoldDB" id="R0KR78"/>
<name>R0KR78_NOSB1</name>
<evidence type="ECO:0000313" key="2">
    <source>
        <dbReference type="Proteomes" id="UP000016927"/>
    </source>
</evidence>
<evidence type="ECO:0000313" key="1">
    <source>
        <dbReference type="EMBL" id="EOB12717.1"/>
    </source>
</evidence>
<protein>
    <submittedName>
        <fullName evidence="1">Uncharacterized protein</fullName>
    </submittedName>
</protein>
<dbReference type="Proteomes" id="UP000016927">
    <property type="component" value="Unassembled WGS sequence"/>
</dbReference>
<dbReference type="VEuPathDB" id="MicrosporidiaDB:NBO_376gi001"/>
<organism evidence="1 2">
    <name type="scientific">Nosema bombycis (strain CQ1 / CVCC 102059)</name>
    <name type="common">Microsporidian parasite</name>
    <name type="synonym">Pebrine of silkworm</name>
    <dbReference type="NCBI Taxonomy" id="578461"/>
    <lineage>
        <taxon>Eukaryota</taxon>
        <taxon>Fungi</taxon>
        <taxon>Fungi incertae sedis</taxon>
        <taxon>Microsporidia</taxon>
        <taxon>Nosematidae</taxon>
        <taxon>Nosema</taxon>
    </lineage>
</organism>